<dbReference type="Gene3D" id="3.40.50.1820">
    <property type="entry name" value="alpha/beta hydrolase"/>
    <property type="match status" value="1"/>
</dbReference>
<gene>
    <name evidence="2" type="ORF">ACFR9S_02570</name>
</gene>
<dbReference type="InterPro" id="IPR029058">
    <property type="entry name" value="AB_hydrolase_fold"/>
</dbReference>
<keyword evidence="3" id="KW-1185">Reference proteome</keyword>
<dbReference type="AlphaFoldDB" id="A0ABD6B376"/>
<dbReference type="EMBL" id="JBHUDH010000022">
    <property type="protein sequence ID" value="MFD1525188.1"/>
    <property type="molecule type" value="Genomic_DNA"/>
</dbReference>
<evidence type="ECO:0000313" key="3">
    <source>
        <dbReference type="Proteomes" id="UP001597111"/>
    </source>
</evidence>
<dbReference type="SUPFAM" id="SSF53474">
    <property type="entry name" value="alpha/beta-Hydrolases"/>
    <property type="match status" value="1"/>
</dbReference>
<sequence length="484" mass="52908">YSFPRLDPDGERLAWTTWDHPRMPWDGTELHVADVGDDGSLSGERVVMGGPEESVFQPGWSPDGRLHAVSDRTGWWNLYELDAAGEEEPRNRTPEDAEFGVPQWSFGSATYAFLDDGRVAVLRNSDGEWSLCLLDEDDELREAGLPYSAYPHARIATDGEALAFVAGGPETPATVARLTAGDDEPTSLQQSFSLDLDEEMVAEPEHVDVPTRDGETTHAYYYPPTNADERAPEGEDPPLVTMVHGGPTSQTLPVADLAIQFFTTRGFAVADVNYRGSTGYGRAYRDALQGEWGVLDTADVVDTAEYLAETGRANPDRLAITGGSAGGYAVLCALAFHDTFDAGASHYGVADLEALATGTHKFESRYLDGLVGPLPEARETYEERSPAFHAEEIDAPLLLLQGGEDRVVPQEQAEDMVDALVATETPYAYALFPEERHGFRTAEASRRALELELAFYGRTFGFEPADEIPEIGLHEGQRSVQRVE</sequence>
<dbReference type="Proteomes" id="UP001597111">
    <property type="component" value="Unassembled WGS sequence"/>
</dbReference>
<dbReference type="Gene3D" id="2.120.10.30">
    <property type="entry name" value="TolB, C-terminal domain"/>
    <property type="match status" value="1"/>
</dbReference>
<dbReference type="InterPro" id="IPR011042">
    <property type="entry name" value="6-blade_b-propeller_TolB-like"/>
</dbReference>
<name>A0ABD6B376_9EURY</name>
<dbReference type="PANTHER" id="PTHR43056:SF5">
    <property type="entry name" value="PEPTIDASE S9 PROLYL OLIGOPEPTIDASE CATALYTIC DOMAIN-CONTAINING PROTEIN"/>
    <property type="match status" value="1"/>
</dbReference>
<dbReference type="InterPro" id="IPR001375">
    <property type="entry name" value="Peptidase_S9_cat"/>
</dbReference>
<comment type="caution">
    <text evidence="2">The sequence shown here is derived from an EMBL/GenBank/DDBJ whole genome shotgun (WGS) entry which is preliminary data.</text>
</comment>
<evidence type="ECO:0000259" key="1">
    <source>
        <dbReference type="Pfam" id="PF00326"/>
    </source>
</evidence>
<dbReference type="RefSeq" id="WP_379818005.1">
    <property type="nucleotide sequence ID" value="NZ_JBHUDH010000022.1"/>
</dbReference>
<accession>A0ABD6B376</accession>
<organism evidence="2 3">
    <name type="scientific">Halolamina salina</name>
    <dbReference type="NCBI Taxonomy" id="1220023"/>
    <lineage>
        <taxon>Archaea</taxon>
        <taxon>Methanobacteriati</taxon>
        <taxon>Methanobacteriota</taxon>
        <taxon>Stenosarchaea group</taxon>
        <taxon>Halobacteria</taxon>
        <taxon>Halobacteriales</taxon>
        <taxon>Haloferacaceae</taxon>
    </lineage>
</organism>
<protein>
    <submittedName>
        <fullName evidence="2">S9 family peptidase</fullName>
    </submittedName>
</protein>
<feature type="domain" description="Peptidase S9 prolyl oligopeptidase catalytic" evidence="1">
    <location>
        <begin position="257"/>
        <end position="461"/>
    </location>
</feature>
<reference evidence="2 3" key="1">
    <citation type="journal article" date="2019" name="Int. J. Syst. Evol. Microbiol.">
        <title>The Global Catalogue of Microorganisms (GCM) 10K type strain sequencing project: providing services to taxonomists for standard genome sequencing and annotation.</title>
        <authorList>
            <consortium name="The Broad Institute Genomics Platform"/>
            <consortium name="The Broad Institute Genome Sequencing Center for Infectious Disease"/>
            <person name="Wu L."/>
            <person name="Ma J."/>
        </authorList>
    </citation>
    <scope>NUCLEOTIDE SEQUENCE [LARGE SCALE GENOMIC DNA]</scope>
    <source>
        <strain evidence="2 3">CGMCC 1.12285</strain>
    </source>
</reference>
<dbReference type="Pfam" id="PF00326">
    <property type="entry name" value="Peptidase_S9"/>
    <property type="match status" value="1"/>
</dbReference>
<dbReference type="InterPro" id="IPR050585">
    <property type="entry name" value="Xaa-Pro_dipeptidyl-ppase/CocE"/>
</dbReference>
<feature type="non-terminal residue" evidence="2">
    <location>
        <position position="1"/>
    </location>
</feature>
<dbReference type="SUPFAM" id="SSF82171">
    <property type="entry name" value="DPP6 N-terminal domain-like"/>
    <property type="match status" value="1"/>
</dbReference>
<evidence type="ECO:0000313" key="2">
    <source>
        <dbReference type="EMBL" id="MFD1525188.1"/>
    </source>
</evidence>
<dbReference type="PANTHER" id="PTHR43056">
    <property type="entry name" value="PEPTIDASE S9 PROLYL OLIGOPEPTIDASE"/>
    <property type="match status" value="1"/>
</dbReference>
<proteinExistence type="predicted"/>